<dbReference type="EMBL" id="JANJYI010000007">
    <property type="protein sequence ID" value="KAK2642733.1"/>
    <property type="molecule type" value="Genomic_DNA"/>
</dbReference>
<dbReference type="Proteomes" id="UP001280121">
    <property type="component" value="Unassembled WGS sequence"/>
</dbReference>
<keyword evidence="2" id="KW-1185">Reference proteome</keyword>
<evidence type="ECO:0000313" key="1">
    <source>
        <dbReference type="EMBL" id="KAK2642733.1"/>
    </source>
</evidence>
<sequence>MEILKHDVQRGISTMLWKWVRDELLRESIRHGHAAVRNDTRFERDEFQDLASFYQRDYLAAGYKSGSASSQLQDEFHNHSSQQERIKLLKLTGQVFGVPLKLPERKCTLLHTIVLRYLRKKFLTN</sequence>
<gene>
    <name evidence="1" type="ORF">Ddye_024496</name>
</gene>
<dbReference type="AlphaFoldDB" id="A0AAD9TVK4"/>
<protein>
    <submittedName>
        <fullName evidence="1">Uncharacterized protein</fullName>
    </submittedName>
</protein>
<accession>A0AAD9TVK4</accession>
<organism evidence="1 2">
    <name type="scientific">Dipteronia dyeriana</name>
    <dbReference type="NCBI Taxonomy" id="168575"/>
    <lineage>
        <taxon>Eukaryota</taxon>
        <taxon>Viridiplantae</taxon>
        <taxon>Streptophyta</taxon>
        <taxon>Embryophyta</taxon>
        <taxon>Tracheophyta</taxon>
        <taxon>Spermatophyta</taxon>
        <taxon>Magnoliopsida</taxon>
        <taxon>eudicotyledons</taxon>
        <taxon>Gunneridae</taxon>
        <taxon>Pentapetalae</taxon>
        <taxon>rosids</taxon>
        <taxon>malvids</taxon>
        <taxon>Sapindales</taxon>
        <taxon>Sapindaceae</taxon>
        <taxon>Hippocastanoideae</taxon>
        <taxon>Acereae</taxon>
        <taxon>Dipteronia</taxon>
    </lineage>
</organism>
<evidence type="ECO:0000313" key="2">
    <source>
        <dbReference type="Proteomes" id="UP001280121"/>
    </source>
</evidence>
<reference evidence="1" key="1">
    <citation type="journal article" date="2023" name="Plant J.">
        <title>Genome sequences and population genomics provide insights into the demographic history, inbreeding, and mutation load of two 'living fossil' tree species of Dipteronia.</title>
        <authorList>
            <person name="Feng Y."/>
            <person name="Comes H.P."/>
            <person name="Chen J."/>
            <person name="Zhu S."/>
            <person name="Lu R."/>
            <person name="Zhang X."/>
            <person name="Li P."/>
            <person name="Qiu J."/>
            <person name="Olsen K.M."/>
            <person name="Qiu Y."/>
        </authorList>
    </citation>
    <scope>NUCLEOTIDE SEQUENCE</scope>
    <source>
        <strain evidence="1">KIB01</strain>
    </source>
</reference>
<name>A0AAD9TVK4_9ROSI</name>
<proteinExistence type="predicted"/>
<comment type="caution">
    <text evidence="1">The sequence shown here is derived from an EMBL/GenBank/DDBJ whole genome shotgun (WGS) entry which is preliminary data.</text>
</comment>